<organism evidence="14 15">
    <name type="scientific">Nelumbo nucifera</name>
    <name type="common">Sacred lotus</name>
    <dbReference type="NCBI Taxonomy" id="4432"/>
    <lineage>
        <taxon>Eukaryota</taxon>
        <taxon>Viridiplantae</taxon>
        <taxon>Streptophyta</taxon>
        <taxon>Embryophyta</taxon>
        <taxon>Tracheophyta</taxon>
        <taxon>Spermatophyta</taxon>
        <taxon>Magnoliopsida</taxon>
        <taxon>Proteales</taxon>
        <taxon>Nelumbonaceae</taxon>
        <taxon>Nelumbo</taxon>
    </lineage>
</organism>
<dbReference type="Proteomes" id="UP000607653">
    <property type="component" value="Unassembled WGS sequence"/>
</dbReference>
<dbReference type="FunFam" id="3.80.10.10:FF:000077">
    <property type="entry name" value="LRR receptor-like serine/threonine-protein kinase ERL1"/>
    <property type="match status" value="1"/>
</dbReference>
<keyword evidence="7" id="KW-0677">Repeat</keyword>
<dbReference type="Pfam" id="PF00560">
    <property type="entry name" value="LRR_1"/>
    <property type="match status" value="2"/>
</dbReference>
<evidence type="ECO:0000256" key="8">
    <source>
        <dbReference type="ARBA" id="ARBA00022989"/>
    </source>
</evidence>
<evidence type="ECO:0000256" key="12">
    <source>
        <dbReference type="SAM" id="SignalP"/>
    </source>
</evidence>
<dbReference type="InterPro" id="IPR032675">
    <property type="entry name" value="LRR_dom_sf"/>
</dbReference>
<keyword evidence="11" id="KW-0325">Glycoprotein</keyword>
<dbReference type="PANTHER" id="PTHR48052">
    <property type="entry name" value="UNNAMED PRODUCT"/>
    <property type="match status" value="1"/>
</dbReference>
<comment type="caution">
    <text evidence="14">The sequence shown here is derived from an EMBL/GenBank/DDBJ whole genome shotgun (WGS) entry which is preliminary data.</text>
</comment>
<keyword evidence="9" id="KW-0472">Membrane</keyword>
<reference evidence="14 15" key="1">
    <citation type="journal article" date="2020" name="Mol. Biol. Evol.">
        <title>Distinct Expression and Methylation Patterns for Genes with Different Fates following a Single Whole-Genome Duplication in Flowering Plants.</title>
        <authorList>
            <person name="Shi T."/>
            <person name="Rahmani R.S."/>
            <person name="Gugger P.F."/>
            <person name="Wang M."/>
            <person name="Li H."/>
            <person name="Zhang Y."/>
            <person name="Li Z."/>
            <person name="Wang Q."/>
            <person name="Van de Peer Y."/>
            <person name="Marchal K."/>
            <person name="Chen J."/>
        </authorList>
    </citation>
    <scope>NUCLEOTIDE SEQUENCE [LARGE SCALE GENOMIC DNA]</scope>
    <source>
        <tissue evidence="14">Leaf</tissue>
    </source>
</reference>
<feature type="domain" description="Leucine-rich repeat-containing N-terminal plant-type" evidence="13">
    <location>
        <begin position="12"/>
        <end position="52"/>
    </location>
</feature>
<dbReference type="InterPro" id="IPR001611">
    <property type="entry name" value="Leu-rich_rpt"/>
</dbReference>
<dbReference type="Pfam" id="PF08263">
    <property type="entry name" value="LRRNT_2"/>
    <property type="match status" value="1"/>
</dbReference>
<keyword evidence="15" id="KW-1185">Reference proteome</keyword>
<sequence length="227" mass="25430">MVLLLLLLVVSLNQEGLYLQQVKLGFDDPDGALSDWNNRHDTLCEWSGIKCDLETYSVDLSNANIVGPFHTIICRLPNLTNLSLSNNYINSSLPDDISACEKLQHLDLSENYLVGPIPTMIANITTLRSLVLSRNNFSDDIPESFGRFQRLEELAPIGNLLNGTIPSVLVNFFTLRVLNLAYNPFTPSQIPSDIGNFTNLEFLCLTQSNLVSQIQVKFQRTCVPWGR</sequence>
<evidence type="ECO:0000313" key="14">
    <source>
        <dbReference type="EMBL" id="DAD23179.1"/>
    </source>
</evidence>
<accession>A0A822XVR8</accession>
<dbReference type="PANTHER" id="PTHR48052:SF8">
    <property type="entry name" value="LRR RECEPTOR-LIKE SERINE_THREONINE-PROTEIN KINASE FLS2"/>
    <property type="match status" value="1"/>
</dbReference>
<proteinExistence type="inferred from homology"/>
<evidence type="ECO:0000256" key="11">
    <source>
        <dbReference type="ARBA" id="ARBA00023180"/>
    </source>
</evidence>
<feature type="signal peptide" evidence="12">
    <location>
        <begin position="1"/>
        <end position="19"/>
    </location>
</feature>
<dbReference type="AlphaFoldDB" id="A0A822XVR8"/>
<comment type="subcellular location">
    <subcellularLocation>
        <location evidence="1">Cell membrane</location>
        <topology evidence="1">Single-pass type I membrane protein</topology>
    </subcellularLocation>
</comment>
<keyword evidence="4" id="KW-0433">Leucine-rich repeat</keyword>
<dbReference type="PROSITE" id="PS51450">
    <property type="entry name" value="LRR"/>
    <property type="match status" value="1"/>
</dbReference>
<feature type="chain" id="PRO_5032532070" description="Leucine-rich repeat-containing N-terminal plant-type domain-containing protein" evidence="12">
    <location>
        <begin position="20"/>
        <end position="227"/>
    </location>
</feature>
<keyword evidence="3" id="KW-1003">Cell membrane</keyword>
<comment type="similarity">
    <text evidence="2">Belongs to the RLP family.</text>
</comment>
<evidence type="ECO:0000256" key="6">
    <source>
        <dbReference type="ARBA" id="ARBA00022729"/>
    </source>
</evidence>
<evidence type="ECO:0000256" key="9">
    <source>
        <dbReference type="ARBA" id="ARBA00023136"/>
    </source>
</evidence>
<dbReference type="InterPro" id="IPR013210">
    <property type="entry name" value="LRR_N_plant-typ"/>
</dbReference>
<evidence type="ECO:0000256" key="7">
    <source>
        <dbReference type="ARBA" id="ARBA00022737"/>
    </source>
</evidence>
<dbReference type="Gene3D" id="3.80.10.10">
    <property type="entry name" value="Ribonuclease Inhibitor"/>
    <property type="match status" value="2"/>
</dbReference>
<keyword evidence="6 12" id="KW-0732">Signal</keyword>
<evidence type="ECO:0000256" key="10">
    <source>
        <dbReference type="ARBA" id="ARBA00023170"/>
    </source>
</evidence>
<protein>
    <recommendedName>
        <fullName evidence="13">Leucine-rich repeat-containing N-terminal plant-type domain-containing protein</fullName>
    </recommendedName>
</protein>
<evidence type="ECO:0000313" key="15">
    <source>
        <dbReference type="Proteomes" id="UP000607653"/>
    </source>
</evidence>
<gene>
    <name evidence="14" type="ORF">HUJ06_024642</name>
</gene>
<dbReference type="SUPFAM" id="SSF52058">
    <property type="entry name" value="L domain-like"/>
    <property type="match status" value="1"/>
</dbReference>
<name>A0A822XVR8_NELNU</name>
<evidence type="ECO:0000256" key="2">
    <source>
        <dbReference type="ARBA" id="ARBA00009592"/>
    </source>
</evidence>
<evidence type="ECO:0000256" key="1">
    <source>
        <dbReference type="ARBA" id="ARBA00004251"/>
    </source>
</evidence>
<dbReference type="EMBL" id="DUZY01000001">
    <property type="protein sequence ID" value="DAD23179.1"/>
    <property type="molecule type" value="Genomic_DNA"/>
</dbReference>
<keyword evidence="8" id="KW-1133">Transmembrane helix</keyword>
<keyword evidence="5" id="KW-0812">Transmembrane</keyword>
<evidence type="ECO:0000259" key="13">
    <source>
        <dbReference type="Pfam" id="PF08263"/>
    </source>
</evidence>
<evidence type="ECO:0000256" key="3">
    <source>
        <dbReference type="ARBA" id="ARBA00022475"/>
    </source>
</evidence>
<evidence type="ECO:0000256" key="4">
    <source>
        <dbReference type="ARBA" id="ARBA00022614"/>
    </source>
</evidence>
<dbReference type="GO" id="GO:0005886">
    <property type="term" value="C:plasma membrane"/>
    <property type="evidence" value="ECO:0007669"/>
    <property type="project" value="UniProtKB-SubCell"/>
</dbReference>
<evidence type="ECO:0000256" key="5">
    <source>
        <dbReference type="ARBA" id="ARBA00022692"/>
    </source>
</evidence>
<keyword evidence="10" id="KW-0675">Receptor</keyword>
<dbReference type="Pfam" id="PF13855">
    <property type="entry name" value="LRR_8"/>
    <property type="match status" value="1"/>
</dbReference>